<sequence>MSKLRKGIVYSVTEWAERHKNDFPKLVKKYDFDPKTFESSIEIAAALPFSIVGSMDSARSVGWDKTVDTYTDGYKAYFDKMKESNLLPKYINLNRFLPTSS</sequence>
<comment type="caution">
    <text evidence="1">The sequence shown here is derived from an EMBL/GenBank/DDBJ whole genome shotgun (WGS) entry which is preliminary data.</text>
</comment>
<accession>A0A4T0T940</accession>
<name>A0A4T0T940_9BASI</name>
<dbReference type="AlphaFoldDB" id="A0A4T0T940"/>
<reference evidence="1 2" key="1">
    <citation type="submission" date="2019-03" db="EMBL/GenBank/DDBJ databases">
        <title>Sequencing 25 genomes of Wallemia mellicola.</title>
        <authorList>
            <person name="Gostincar C."/>
        </authorList>
    </citation>
    <scope>NUCLEOTIDE SEQUENCE [LARGE SCALE GENOMIC DNA]</scope>
    <source>
        <strain evidence="1 2">EXF-757</strain>
    </source>
</reference>
<gene>
    <name evidence="1" type="ORF">E3Q01_04245</name>
</gene>
<organism evidence="1 2">
    <name type="scientific">Wallemia mellicola</name>
    <dbReference type="NCBI Taxonomy" id="1708541"/>
    <lineage>
        <taxon>Eukaryota</taxon>
        <taxon>Fungi</taxon>
        <taxon>Dikarya</taxon>
        <taxon>Basidiomycota</taxon>
        <taxon>Wallemiomycotina</taxon>
        <taxon>Wallemiomycetes</taxon>
        <taxon>Wallemiales</taxon>
        <taxon>Wallemiaceae</taxon>
        <taxon>Wallemia</taxon>
    </lineage>
</organism>
<protein>
    <submittedName>
        <fullName evidence="1">Uncharacterized protein</fullName>
    </submittedName>
</protein>
<dbReference type="Gene3D" id="3.40.50.720">
    <property type="entry name" value="NAD(P)-binding Rossmann-like Domain"/>
    <property type="match status" value="1"/>
</dbReference>
<dbReference type="EMBL" id="SPRX01000087">
    <property type="protein sequence ID" value="TIC61764.1"/>
    <property type="molecule type" value="Genomic_DNA"/>
</dbReference>
<proteinExistence type="predicted"/>
<dbReference type="Proteomes" id="UP000310708">
    <property type="component" value="Unassembled WGS sequence"/>
</dbReference>
<evidence type="ECO:0000313" key="1">
    <source>
        <dbReference type="EMBL" id="TIC61764.1"/>
    </source>
</evidence>
<evidence type="ECO:0000313" key="2">
    <source>
        <dbReference type="Proteomes" id="UP000310708"/>
    </source>
</evidence>